<proteinExistence type="predicted"/>
<accession>A0A644TW57</accession>
<evidence type="ECO:0000313" key="2">
    <source>
        <dbReference type="EMBL" id="MPL70432.1"/>
    </source>
</evidence>
<keyword evidence="1" id="KW-0812">Transmembrane</keyword>
<name>A0A644TW57_9ZZZZ</name>
<comment type="caution">
    <text evidence="2">The sequence shown here is derived from an EMBL/GenBank/DDBJ whole genome shotgun (WGS) entry which is preliminary data.</text>
</comment>
<reference evidence="2" key="1">
    <citation type="submission" date="2019-08" db="EMBL/GenBank/DDBJ databases">
        <authorList>
            <person name="Kucharzyk K."/>
            <person name="Murdoch R.W."/>
            <person name="Higgins S."/>
            <person name="Loffler F."/>
        </authorList>
    </citation>
    <scope>NUCLEOTIDE SEQUENCE</scope>
</reference>
<keyword evidence="1" id="KW-0472">Membrane</keyword>
<feature type="transmembrane region" description="Helical" evidence="1">
    <location>
        <begin position="70"/>
        <end position="89"/>
    </location>
</feature>
<dbReference type="AlphaFoldDB" id="A0A644TW57"/>
<sequence>MRKARYLVAGIAALAKPFFLAGLAFGLQVSDGAQLSIPFLRYLLLPQTVPALCLFFLWQDENRYLAFKPLVAFLAISSIALLAFVAIPAAGNFQALVLAARNAQGLLRLLLAALGILAIDLICLFVLIPKSRGGKIPPI</sequence>
<dbReference type="EMBL" id="VSSQ01000053">
    <property type="protein sequence ID" value="MPL70432.1"/>
    <property type="molecule type" value="Genomic_DNA"/>
</dbReference>
<protein>
    <submittedName>
        <fullName evidence="2">Uncharacterized protein</fullName>
    </submittedName>
</protein>
<feature type="transmembrane region" description="Helical" evidence="1">
    <location>
        <begin position="7"/>
        <end position="27"/>
    </location>
</feature>
<organism evidence="2">
    <name type="scientific">bioreactor metagenome</name>
    <dbReference type="NCBI Taxonomy" id="1076179"/>
    <lineage>
        <taxon>unclassified sequences</taxon>
        <taxon>metagenomes</taxon>
        <taxon>ecological metagenomes</taxon>
    </lineage>
</organism>
<gene>
    <name evidence="2" type="ORF">SDC9_16188</name>
</gene>
<feature type="transmembrane region" description="Helical" evidence="1">
    <location>
        <begin position="39"/>
        <end position="58"/>
    </location>
</feature>
<feature type="transmembrane region" description="Helical" evidence="1">
    <location>
        <begin position="109"/>
        <end position="128"/>
    </location>
</feature>
<keyword evidence="1" id="KW-1133">Transmembrane helix</keyword>
<evidence type="ECO:0000256" key="1">
    <source>
        <dbReference type="SAM" id="Phobius"/>
    </source>
</evidence>